<dbReference type="Proteomes" id="UP000272400">
    <property type="component" value="Unassembled WGS sequence"/>
</dbReference>
<keyword evidence="1" id="KW-0472">Membrane</keyword>
<keyword evidence="1" id="KW-1133">Transmembrane helix</keyword>
<evidence type="ECO:0000313" key="3">
    <source>
        <dbReference type="Proteomes" id="UP000272400"/>
    </source>
</evidence>
<sequence>MDFVTGAVASGPEVVAALIGIAGVLMAGLIANLGQARISTKQQKRRELLEDQDQWDRQLAEMLAAAVSAGGAIALIRGGWIEDTLWDRLRTRRRVARDFHEVLLPRLDRLTLALLRVTTWRGGEVAIVEQAKALAFALEPLQDSLIRDRAVFDEKAEAFRQELAELRGRVDRRRGLIEKPSLMRRLLRRESKPD</sequence>
<dbReference type="EMBL" id="RJKE01000001">
    <property type="protein sequence ID" value="ROO82563.1"/>
    <property type="molecule type" value="Genomic_DNA"/>
</dbReference>
<reference evidence="2 3" key="1">
    <citation type="submission" date="2018-11" db="EMBL/GenBank/DDBJ databases">
        <title>Sequencing the genomes of 1000 actinobacteria strains.</title>
        <authorList>
            <person name="Klenk H.-P."/>
        </authorList>
    </citation>
    <scope>NUCLEOTIDE SEQUENCE [LARGE SCALE GENOMIC DNA]</scope>
    <source>
        <strain evidence="2 3">DSM 44254</strain>
    </source>
</reference>
<feature type="transmembrane region" description="Helical" evidence="1">
    <location>
        <begin position="15"/>
        <end position="38"/>
    </location>
</feature>
<accession>A0A3N1CMP5</accession>
<keyword evidence="1" id="KW-0812">Transmembrane</keyword>
<name>A0A3N1CMP5_9ACTN</name>
<dbReference type="AlphaFoldDB" id="A0A3N1CMP5"/>
<organism evidence="2 3">
    <name type="scientific">Actinocorallia herbida</name>
    <dbReference type="NCBI Taxonomy" id="58109"/>
    <lineage>
        <taxon>Bacteria</taxon>
        <taxon>Bacillati</taxon>
        <taxon>Actinomycetota</taxon>
        <taxon>Actinomycetes</taxon>
        <taxon>Streptosporangiales</taxon>
        <taxon>Thermomonosporaceae</taxon>
        <taxon>Actinocorallia</taxon>
    </lineage>
</organism>
<proteinExistence type="predicted"/>
<protein>
    <submittedName>
        <fullName evidence="2">Uncharacterized protein</fullName>
    </submittedName>
</protein>
<evidence type="ECO:0000256" key="1">
    <source>
        <dbReference type="SAM" id="Phobius"/>
    </source>
</evidence>
<evidence type="ECO:0000313" key="2">
    <source>
        <dbReference type="EMBL" id="ROO82563.1"/>
    </source>
</evidence>
<keyword evidence="3" id="KW-1185">Reference proteome</keyword>
<dbReference type="RefSeq" id="WP_123661574.1">
    <property type="nucleotide sequence ID" value="NZ_RJKE01000001.1"/>
</dbReference>
<gene>
    <name evidence="2" type="ORF">EDD29_0043</name>
</gene>
<comment type="caution">
    <text evidence="2">The sequence shown here is derived from an EMBL/GenBank/DDBJ whole genome shotgun (WGS) entry which is preliminary data.</text>
</comment>